<evidence type="ECO:0000259" key="1">
    <source>
        <dbReference type="Pfam" id="PF00534"/>
    </source>
</evidence>
<evidence type="ECO:0000313" key="3">
    <source>
        <dbReference type="EMBL" id="PKD43251.1"/>
    </source>
</evidence>
<comment type="caution">
    <text evidence="3">The sequence shown here is derived from an EMBL/GenBank/DDBJ whole genome shotgun (WGS) entry which is preliminary data.</text>
</comment>
<dbReference type="PANTHER" id="PTHR12526">
    <property type="entry name" value="GLYCOSYLTRANSFERASE"/>
    <property type="match status" value="1"/>
</dbReference>
<keyword evidence="3" id="KW-0328">Glycosyltransferase</keyword>
<dbReference type="Gene3D" id="3.40.50.2000">
    <property type="entry name" value="Glycogen Phosphorylase B"/>
    <property type="match status" value="2"/>
</dbReference>
<sequence>MNRKKVICLVIPTLQSGGMERVMSELAGFFSAKHDTKVHLVLYGKERELFYEVPDGVQIHRPDWTFSDRWRTLHTLKTLMFLRQRVKSVDPDVVLSFGEYWNSFVIISLLGLKVPLFISDRCSPAKNLNTPHELLRKILYPGVSGIISQTSKAEVIYREKGYNKNIRTIGNPVREVDKKGKVPDKENIVLTVGRLISTKHHERLLTIFRNANPGNWKLVIVGGNANKEDGMTRLKKVIEDNGLQEQVILTGKISDVDTYFLKSKIFAFTSSSEGFPNVIGEAMSAGLPVISYNCIAGPSDMIENGVTGYLVDLFDDKTFKDNLEKLMNNESLRQQMGEAGEKKIQANSVSGIGQQIYRFITTTPEPS</sequence>
<dbReference type="GO" id="GO:0016757">
    <property type="term" value="F:glycosyltransferase activity"/>
    <property type="evidence" value="ECO:0007669"/>
    <property type="project" value="UniProtKB-KW"/>
</dbReference>
<dbReference type="InterPro" id="IPR028098">
    <property type="entry name" value="Glyco_trans_4-like_N"/>
</dbReference>
<dbReference type="RefSeq" id="WP_101073725.1">
    <property type="nucleotide sequence ID" value="NZ_PISP01000003.1"/>
</dbReference>
<dbReference type="Pfam" id="PF00534">
    <property type="entry name" value="Glycos_transf_1"/>
    <property type="match status" value="1"/>
</dbReference>
<dbReference type="PANTHER" id="PTHR12526:SF630">
    <property type="entry name" value="GLYCOSYLTRANSFERASE"/>
    <property type="match status" value="1"/>
</dbReference>
<dbReference type="Pfam" id="PF13439">
    <property type="entry name" value="Glyco_transf_4"/>
    <property type="match status" value="1"/>
</dbReference>
<proteinExistence type="predicted"/>
<dbReference type="SUPFAM" id="SSF53756">
    <property type="entry name" value="UDP-Glycosyltransferase/glycogen phosphorylase"/>
    <property type="match status" value="1"/>
</dbReference>
<evidence type="ECO:0000259" key="2">
    <source>
        <dbReference type="Pfam" id="PF13439"/>
    </source>
</evidence>
<dbReference type="Proteomes" id="UP000233398">
    <property type="component" value="Unassembled WGS sequence"/>
</dbReference>
<dbReference type="InterPro" id="IPR001296">
    <property type="entry name" value="Glyco_trans_1"/>
</dbReference>
<evidence type="ECO:0000313" key="4">
    <source>
        <dbReference type="Proteomes" id="UP000233398"/>
    </source>
</evidence>
<feature type="domain" description="Glycosyltransferase subfamily 4-like N-terminal" evidence="2">
    <location>
        <begin position="17"/>
        <end position="173"/>
    </location>
</feature>
<keyword evidence="3" id="KW-0808">Transferase</keyword>
<dbReference type="AlphaFoldDB" id="A0A2N0VGD6"/>
<keyword evidence="4" id="KW-1185">Reference proteome</keyword>
<protein>
    <submittedName>
        <fullName evidence="3">Galactosyltransferase</fullName>
    </submittedName>
</protein>
<gene>
    <name evidence="3" type="ORF">CWD77_11595</name>
</gene>
<name>A0A2N0VGD6_9BACT</name>
<dbReference type="OrthoDB" id="9811239at2"/>
<feature type="domain" description="Glycosyl transferase family 1" evidence="1">
    <location>
        <begin position="175"/>
        <end position="342"/>
    </location>
</feature>
<reference evidence="3 4" key="1">
    <citation type="submission" date="2017-11" db="EMBL/GenBank/DDBJ databases">
        <title>Rhodohalobacter 15182 sp. nov., isolated from a salt lake.</title>
        <authorList>
            <person name="Han S."/>
        </authorList>
    </citation>
    <scope>NUCLEOTIDE SEQUENCE [LARGE SCALE GENOMIC DNA]</scope>
    <source>
        <strain evidence="3 4">15182</strain>
    </source>
</reference>
<organism evidence="3 4">
    <name type="scientific">Rhodohalobacter barkolensis</name>
    <dbReference type="NCBI Taxonomy" id="2053187"/>
    <lineage>
        <taxon>Bacteria</taxon>
        <taxon>Pseudomonadati</taxon>
        <taxon>Balneolota</taxon>
        <taxon>Balneolia</taxon>
        <taxon>Balneolales</taxon>
        <taxon>Balneolaceae</taxon>
        <taxon>Rhodohalobacter</taxon>
    </lineage>
</organism>
<accession>A0A2N0VGD6</accession>
<dbReference type="EMBL" id="PISP01000003">
    <property type="protein sequence ID" value="PKD43251.1"/>
    <property type="molecule type" value="Genomic_DNA"/>
</dbReference>